<evidence type="ECO:0000256" key="2">
    <source>
        <dbReference type="ARBA" id="ARBA00023125"/>
    </source>
</evidence>
<dbReference type="SUPFAM" id="SSF48008">
    <property type="entry name" value="GntR ligand-binding domain-like"/>
    <property type="match status" value="1"/>
</dbReference>
<keyword evidence="1" id="KW-0805">Transcription regulation</keyword>
<reference evidence="5" key="1">
    <citation type="submission" date="2020-03" db="EMBL/GenBank/DDBJ databases">
        <title>Roseovarius gahaiensis sp. nov., isolated from Gahai Saline Lake, China.</title>
        <authorList>
            <person name="Sun X."/>
        </authorList>
    </citation>
    <scope>NUCLEOTIDE SEQUENCE</scope>
    <source>
        <strain evidence="5">GH877</strain>
    </source>
</reference>
<dbReference type="InterPro" id="IPR008920">
    <property type="entry name" value="TF_FadR/GntR_C"/>
</dbReference>
<feature type="domain" description="HTH gntR-type" evidence="4">
    <location>
        <begin position="23"/>
        <end position="90"/>
    </location>
</feature>
<dbReference type="GO" id="GO:0003677">
    <property type="term" value="F:DNA binding"/>
    <property type="evidence" value="ECO:0007669"/>
    <property type="project" value="UniProtKB-KW"/>
</dbReference>
<protein>
    <submittedName>
        <fullName evidence="5">GntR family transcriptional regulator</fullName>
    </submittedName>
</protein>
<evidence type="ECO:0000259" key="4">
    <source>
        <dbReference type="PROSITE" id="PS50949"/>
    </source>
</evidence>
<dbReference type="GO" id="GO:0003700">
    <property type="term" value="F:DNA-binding transcription factor activity"/>
    <property type="evidence" value="ECO:0007669"/>
    <property type="project" value="InterPro"/>
</dbReference>
<keyword evidence="2" id="KW-0238">DNA-binding</keyword>
<organism evidence="5 6">
    <name type="scientific">Roseovarius gahaiensis</name>
    <dbReference type="NCBI Taxonomy" id="2716691"/>
    <lineage>
        <taxon>Bacteria</taxon>
        <taxon>Pseudomonadati</taxon>
        <taxon>Pseudomonadota</taxon>
        <taxon>Alphaproteobacteria</taxon>
        <taxon>Rhodobacterales</taxon>
        <taxon>Roseobacteraceae</taxon>
        <taxon>Roseovarius</taxon>
    </lineage>
</organism>
<dbReference type="InterPro" id="IPR036388">
    <property type="entry name" value="WH-like_DNA-bd_sf"/>
</dbReference>
<dbReference type="AlphaFoldDB" id="A0A967BDQ0"/>
<name>A0A967BDQ0_9RHOB</name>
<dbReference type="Proteomes" id="UP000639775">
    <property type="component" value="Unassembled WGS sequence"/>
</dbReference>
<dbReference type="CDD" id="cd07377">
    <property type="entry name" value="WHTH_GntR"/>
    <property type="match status" value="1"/>
</dbReference>
<gene>
    <name evidence="5" type="ORF">HAT86_10490</name>
</gene>
<dbReference type="InterPro" id="IPR011711">
    <property type="entry name" value="GntR_C"/>
</dbReference>
<dbReference type="Pfam" id="PF07729">
    <property type="entry name" value="FCD"/>
    <property type="match status" value="1"/>
</dbReference>
<evidence type="ECO:0000256" key="1">
    <source>
        <dbReference type="ARBA" id="ARBA00023015"/>
    </source>
</evidence>
<dbReference type="SMART" id="SM00345">
    <property type="entry name" value="HTH_GNTR"/>
    <property type="match status" value="1"/>
</dbReference>
<dbReference type="SUPFAM" id="SSF46785">
    <property type="entry name" value="Winged helix' DNA-binding domain"/>
    <property type="match status" value="1"/>
</dbReference>
<keyword evidence="6" id="KW-1185">Reference proteome</keyword>
<proteinExistence type="predicted"/>
<dbReference type="Pfam" id="PF00392">
    <property type="entry name" value="GntR"/>
    <property type="match status" value="1"/>
</dbReference>
<evidence type="ECO:0000313" key="6">
    <source>
        <dbReference type="Proteomes" id="UP000639775"/>
    </source>
</evidence>
<dbReference type="Gene3D" id="1.20.120.530">
    <property type="entry name" value="GntR ligand-binding domain-like"/>
    <property type="match status" value="1"/>
</dbReference>
<dbReference type="PRINTS" id="PR00035">
    <property type="entry name" value="HTHGNTR"/>
</dbReference>
<dbReference type="EMBL" id="JAAORB010000020">
    <property type="protein sequence ID" value="NHQ74888.1"/>
    <property type="molecule type" value="Genomic_DNA"/>
</dbReference>
<accession>A0A967BDQ0</accession>
<dbReference type="PROSITE" id="PS50949">
    <property type="entry name" value="HTH_GNTR"/>
    <property type="match status" value="1"/>
</dbReference>
<dbReference type="PANTHER" id="PTHR43537:SF24">
    <property type="entry name" value="GLUCONATE OPERON TRANSCRIPTIONAL REPRESSOR"/>
    <property type="match status" value="1"/>
</dbReference>
<dbReference type="SMART" id="SM00895">
    <property type="entry name" value="FCD"/>
    <property type="match status" value="1"/>
</dbReference>
<evidence type="ECO:0000256" key="3">
    <source>
        <dbReference type="ARBA" id="ARBA00023163"/>
    </source>
</evidence>
<keyword evidence="3" id="KW-0804">Transcription</keyword>
<comment type="caution">
    <text evidence="5">The sequence shown here is derived from an EMBL/GenBank/DDBJ whole genome shotgun (WGS) entry which is preliminary data.</text>
</comment>
<sequence>MLQSAVKNRISMPQTLTLNRDDVTLSARLVQAMRDAILDGDLAPGQNLSERALCDMFGVSRSLVREALKALAAEDLIVHVPHKGPMVARLDRKQAQDLYRVRAAIEGLACAEFTTNASADQRRELMQITARLAQLVAEDAPERAMVAAKNEFYRCLFTGTGNQPLGKIFTQLNNRVVLLRRRSLAQKGRLPQMLTEIQGIVAAIDRGDASTARQLAEAHVAAAAQAADDSFADLTP</sequence>
<dbReference type="Gene3D" id="1.10.10.10">
    <property type="entry name" value="Winged helix-like DNA-binding domain superfamily/Winged helix DNA-binding domain"/>
    <property type="match status" value="1"/>
</dbReference>
<evidence type="ECO:0000313" key="5">
    <source>
        <dbReference type="EMBL" id="NHQ74888.1"/>
    </source>
</evidence>
<dbReference type="InterPro" id="IPR036390">
    <property type="entry name" value="WH_DNA-bd_sf"/>
</dbReference>
<dbReference type="PANTHER" id="PTHR43537">
    <property type="entry name" value="TRANSCRIPTIONAL REGULATOR, GNTR FAMILY"/>
    <property type="match status" value="1"/>
</dbReference>
<dbReference type="InterPro" id="IPR000524">
    <property type="entry name" value="Tscrpt_reg_HTH_GntR"/>
</dbReference>